<organism evidence="1">
    <name type="scientific">Amphimedon queenslandica</name>
    <name type="common">Sponge</name>
    <dbReference type="NCBI Taxonomy" id="400682"/>
    <lineage>
        <taxon>Eukaryota</taxon>
        <taxon>Metazoa</taxon>
        <taxon>Porifera</taxon>
        <taxon>Demospongiae</taxon>
        <taxon>Heteroscleromorpha</taxon>
        <taxon>Haplosclerida</taxon>
        <taxon>Niphatidae</taxon>
        <taxon>Amphimedon</taxon>
    </lineage>
</organism>
<protein>
    <submittedName>
        <fullName evidence="1">Uncharacterized protein</fullName>
    </submittedName>
</protein>
<sequence>MRLICFYDASTRAYAAVIYLQAKNGDCSVVASKTRVAPLQTEAILRLELLDAVLLARPIEKCYGQFKSLKLVPVNNVNPLYKIGLLKLERWLLVSIGDIVMALVTKQIYLPEVNLEGVKQIKVMV</sequence>
<proteinExistence type="predicted"/>
<dbReference type="InParanoid" id="A0A1X7VFJ5"/>
<name>A0A1X7VFJ5_AMPQE</name>
<reference evidence="1" key="1">
    <citation type="submission" date="2017-05" db="UniProtKB">
        <authorList>
            <consortium name="EnsemblMetazoa"/>
        </authorList>
    </citation>
    <scope>IDENTIFICATION</scope>
</reference>
<dbReference type="EnsemblMetazoa" id="Aqu2.1.38282_001">
    <property type="protein sequence ID" value="Aqu2.1.38282_001"/>
    <property type="gene ID" value="Aqu2.1.38282"/>
</dbReference>
<dbReference type="AlphaFoldDB" id="A0A1X7VFJ5"/>
<dbReference type="Pfam" id="PF05380">
    <property type="entry name" value="Peptidase_A17"/>
    <property type="match status" value="1"/>
</dbReference>
<dbReference type="InterPro" id="IPR008042">
    <property type="entry name" value="Retrotrans_Pao"/>
</dbReference>
<evidence type="ECO:0000313" key="1">
    <source>
        <dbReference type="EnsemblMetazoa" id="Aqu2.1.38282_001"/>
    </source>
</evidence>
<accession>A0A1X7VFJ5</accession>